<accession>A0ABT7AQ35</accession>
<keyword evidence="2" id="KW-0472">Membrane</keyword>
<organism evidence="3 4">
    <name type="scientific">Roseofilum acuticapitatum BLCC-M154</name>
    <dbReference type="NCBI Taxonomy" id="3022444"/>
    <lineage>
        <taxon>Bacteria</taxon>
        <taxon>Bacillati</taxon>
        <taxon>Cyanobacteriota</taxon>
        <taxon>Cyanophyceae</taxon>
        <taxon>Desertifilales</taxon>
        <taxon>Desertifilaceae</taxon>
        <taxon>Roseofilum</taxon>
        <taxon>Roseofilum acuticapitatum</taxon>
    </lineage>
</organism>
<sequence length="136" mass="14517">MSETQGNSESSKSVETVTEKKEDTSFLEPLPTKLGNLLGSWQVKVGLVSAVLVAIALTVFFWQHEVASLGMKLWSSQAGATPIECMVKDTNGDEYVSCSAILNDQVVPLECGASVFNIGCRINYGAAATGARKSRD</sequence>
<keyword evidence="2" id="KW-1133">Transmembrane helix</keyword>
<feature type="transmembrane region" description="Helical" evidence="2">
    <location>
        <begin position="41"/>
        <end position="62"/>
    </location>
</feature>
<evidence type="ECO:0000313" key="3">
    <source>
        <dbReference type="EMBL" id="MDJ1169019.1"/>
    </source>
</evidence>
<reference evidence="3 4" key="1">
    <citation type="submission" date="2023-01" db="EMBL/GenBank/DDBJ databases">
        <title>Novel diversity within Roseofilum (Cyanobacteria; Desertifilaceae) from marine benthic mats with descriptions of four novel species.</title>
        <authorList>
            <person name="Wang Y."/>
            <person name="Berthold D.E."/>
            <person name="Hu J."/>
            <person name="Lefler F.W."/>
            <person name="Laughinghouse H.D. IV."/>
        </authorList>
    </citation>
    <scope>NUCLEOTIDE SEQUENCE [LARGE SCALE GENOMIC DNA]</scope>
    <source>
        <strain evidence="3 4">BLCC-M154</strain>
    </source>
</reference>
<feature type="region of interest" description="Disordered" evidence="1">
    <location>
        <begin position="1"/>
        <end position="20"/>
    </location>
</feature>
<dbReference type="RefSeq" id="WP_283752783.1">
    <property type="nucleotide sequence ID" value="NZ_JAQOSP010000041.1"/>
</dbReference>
<name>A0ABT7AQ35_9CYAN</name>
<proteinExistence type="predicted"/>
<evidence type="ECO:0000256" key="2">
    <source>
        <dbReference type="SAM" id="Phobius"/>
    </source>
</evidence>
<protein>
    <submittedName>
        <fullName evidence="3">Uncharacterized protein</fullName>
    </submittedName>
</protein>
<evidence type="ECO:0000256" key="1">
    <source>
        <dbReference type="SAM" id="MobiDB-lite"/>
    </source>
</evidence>
<evidence type="ECO:0000313" key="4">
    <source>
        <dbReference type="Proteomes" id="UP001235303"/>
    </source>
</evidence>
<comment type="caution">
    <text evidence="3">The sequence shown here is derived from an EMBL/GenBank/DDBJ whole genome shotgun (WGS) entry which is preliminary data.</text>
</comment>
<gene>
    <name evidence="3" type="ORF">PMG71_06235</name>
</gene>
<keyword evidence="4" id="KW-1185">Reference proteome</keyword>
<keyword evidence="2" id="KW-0812">Transmembrane</keyword>
<dbReference type="Proteomes" id="UP001235303">
    <property type="component" value="Unassembled WGS sequence"/>
</dbReference>
<dbReference type="EMBL" id="JAQOSP010000041">
    <property type="protein sequence ID" value="MDJ1169019.1"/>
    <property type="molecule type" value="Genomic_DNA"/>
</dbReference>